<dbReference type="Proteomes" id="UP000029861">
    <property type="component" value="Unassembled WGS sequence"/>
</dbReference>
<evidence type="ECO:0000313" key="3">
    <source>
        <dbReference type="Proteomes" id="UP000029861"/>
    </source>
</evidence>
<reference evidence="1 4" key="3">
    <citation type="submission" date="2024-06" db="EMBL/GenBank/DDBJ databases">
        <title>Draft genome sequence of Helicobacter trogontum NHP16-4001.</title>
        <authorList>
            <person name="Rimbara E."/>
            <person name="Suzuki M."/>
        </authorList>
    </citation>
    <scope>NUCLEOTIDE SEQUENCE [LARGE SCALE GENOMIC DNA]</scope>
    <source>
        <strain evidence="1 4">NHP16-4001</strain>
    </source>
</reference>
<gene>
    <name evidence="2" type="ORF">LS80_010935</name>
    <name evidence="1" type="ORF">NHP164001_19670</name>
</gene>
<dbReference type="RefSeq" id="WP_052089284.1">
    <property type="nucleotide sequence ID" value="NZ_BAAFHN010000082.1"/>
</dbReference>
<dbReference type="Proteomes" id="UP001562457">
    <property type="component" value="Unassembled WGS sequence"/>
</dbReference>
<dbReference type="InterPro" id="IPR029058">
    <property type="entry name" value="AB_hydrolase_fold"/>
</dbReference>
<protein>
    <recommendedName>
        <fullName evidence="5">DUF2974 domain-containing protein</fullName>
    </recommendedName>
</protein>
<reference evidence="2" key="2">
    <citation type="submission" date="2018-04" db="EMBL/GenBank/DDBJ databases">
        <authorList>
            <person name="Sheh A."/>
            <person name="Shen Z."/>
            <person name="Mannion A.J."/>
            <person name="Fox J.G."/>
        </authorList>
    </citation>
    <scope>NUCLEOTIDE SEQUENCE</scope>
    <source>
        <strain evidence="2">ATCC 49310</strain>
    </source>
</reference>
<accession>A0A4U8T002</accession>
<proteinExistence type="predicted"/>
<sequence>MSQYTKEQKLKLLRYAELSWASYSTGLNEGMFGDKEKKWGLNKQKNYLNEIEAKQNNQTTYKKALTNGIISFYDDTRVEFTNKQAKVFINRYEVVAFVDKKDSGFSATLFYDIQEGEIILAFRGLDIFRLNIFEIPNFEGLGNSLRADVPLEICNDMFNFYNKNIKILNKRVIAVGHSFGGYLAQLFALSYPSAIKEVYTFSAPGVVADWSNSIVNYILPITFAPNPNSYVFIEVKQEHKDSTSFQDGLIYISKDNKELDSFIPYYLKAKSPHASDHIDSYNLSGSPLPEKTSMRKFARFLYEQIKVAENGQLLACNFQTDINAISMIMHDERGVIPMDKKYKEELIILSKRLKNADKILPSPLTQDKIHSIQTDIEKIYRFNLEKNYTFFGKHILSIEYKIPIDKKLKLEISPFSIKHLFTKESILNFKSFFTKENLFKKGKVVAKESVIASLVGYVLVFVSIKDIYEALLVISHIDEAVLNDCNIIDFFEELHETPSLLG</sequence>
<reference evidence="2 3" key="1">
    <citation type="journal article" date="2014" name="Genome Announc.">
        <title>Draft genome sequences of eight enterohepatic helicobacter species isolated from both laboratory and wild rodents.</title>
        <authorList>
            <person name="Sheh A."/>
            <person name="Shen Z."/>
            <person name="Fox J.G."/>
        </authorList>
    </citation>
    <scope>NUCLEOTIDE SEQUENCE [LARGE SCALE GENOMIC DNA]</scope>
    <source>
        <strain evidence="2 3">ATCC 49310</strain>
    </source>
</reference>
<evidence type="ECO:0000313" key="4">
    <source>
        <dbReference type="Proteomes" id="UP001562457"/>
    </source>
</evidence>
<name>A0A4U8T002_9HELI</name>
<organism evidence="2 3">
    <name type="scientific">Helicobacter trogontum</name>
    <dbReference type="NCBI Taxonomy" id="50960"/>
    <lineage>
        <taxon>Bacteria</taxon>
        <taxon>Pseudomonadati</taxon>
        <taxon>Campylobacterota</taxon>
        <taxon>Epsilonproteobacteria</taxon>
        <taxon>Campylobacterales</taxon>
        <taxon>Helicobacteraceae</taxon>
        <taxon>Helicobacter</taxon>
    </lineage>
</organism>
<dbReference type="SUPFAM" id="SSF53474">
    <property type="entry name" value="alpha/beta-Hydrolases"/>
    <property type="match status" value="1"/>
</dbReference>
<dbReference type="EMBL" id="BAAFHN010000082">
    <property type="protein sequence ID" value="GAB0173945.1"/>
    <property type="molecule type" value="Genomic_DNA"/>
</dbReference>
<comment type="caution">
    <text evidence="2">The sequence shown here is derived from an EMBL/GenBank/DDBJ whole genome shotgun (WGS) entry which is preliminary data.</text>
</comment>
<dbReference type="AlphaFoldDB" id="A0A4U8T002"/>
<dbReference type="EMBL" id="JRPK02000101">
    <property type="protein sequence ID" value="TLD92690.1"/>
    <property type="molecule type" value="Genomic_DNA"/>
</dbReference>
<evidence type="ECO:0000313" key="2">
    <source>
        <dbReference type="EMBL" id="TLD92690.1"/>
    </source>
</evidence>
<evidence type="ECO:0000313" key="1">
    <source>
        <dbReference type="EMBL" id="GAB0173945.1"/>
    </source>
</evidence>
<evidence type="ECO:0008006" key="5">
    <source>
        <dbReference type="Google" id="ProtNLM"/>
    </source>
</evidence>
<dbReference type="Gene3D" id="3.40.50.1820">
    <property type="entry name" value="alpha/beta hydrolase"/>
    <property type="match status" value="1"/>
</dbReference>
<keyword evidence="4" id="KW-1185">Reference proteome</keyword>